<evidence type="ECO:0000313" key="3">
    <source>
        <dbReference type="Proteomes" id="UP000256661"/>
    </source>
</evidence>
<proteinExistence type="predicted"/>
<organism evidence="2 3">
    <name type="scientific">Thermomonospora umbrina</name>
    <dbReference type="NCBI Taxonomy" id="111806"/>
    <lineage>
        <taxon>Bacteria</taxon>
        <taxon>Bacillati</taxon>
        <taxon>Actinomycetota</taxon>
        <taxon>Actinomycetes</taxon>
        <taxon>Streptosporangiales</taxon>
        <taxon>Thermomonosporaceae</taxon>
        <taxon>Thermomonospora</taxon>
    </lineage>
</organism>
<sequence length="271" mass="30142">MSVAESLDPLGGLWSLLAVHLRILRKQNGMSQVAVGTLVAADHKTVSNWEAGRYHPPVEALRILDVEWKTGGLLEAIHHYAKTMQAPAKFRAISEYEEMADVIRVNGVGFIPGLLQTAEYAREAFTTAGILEVEKQVERRLQRQDLFTRPTPPYVSVLLSEVAVLLIPPSLRRAQLGKLLEISDRHHVTLRMVAVNAGLHLGLEGDFYIYSTPLRELGFVETPARGRLVTEADDLRRLTVAFDRTSGRALSPEATRAKLQEMIEVSNDDMA</sequence>
<protein>
    <recommendedName>
        <fullName evidence="1">HTH cro/C1-type domain-containing protein</fullName>
    </recommendedName>
</protein>
<accession>A0A3D9SP83</accession>
<dbReference type="EMBL" id="QTTT01000001">
    <property type="protein sequence ID" value="REE97772.1"/>
    <property type="molecule type" value="Genomic_DNA"/>
</dbReference>
<evidence type="ECO:0000313" key="2">
    <source>
        <dbReference type="EMBL" id="REE97772.1"/>
    </source>
</evidence>
<feature type="domain" description="HTH cro/C1-type" evidence="1">
    <location>
        <begin position="21"/>
        <end position="64"/>
    </location>
</feature>
<dbReference type="RefSeq" id="WP_116023217.1">
    <property type="nucleotide sequence ID" value="NZ_QTTT01000001.1"/>
</dbReference>
<gene>
    <name evidence="2" type="ORF">DFJ69_3247</name>
</gene>
<dbReference type="OrthoDB" id="3355929at2"/>
<dbReference type="Pfam" id="PF13560">
    <property type="entry name" value="HTH_31"/>
    <property type="match status" value="1"/>
</dbReference>
<dbReference type="Pfam" id="PF19054">
    <property type="entry name" value="DUF5753"/>
    <property type="match status" value="1"/>
</dbReference>
<comment type="caution">
    <text evidence="2">The sequence shown here is derived from an EMBL/GenBank/DDBJ whole genome shotgun (WGS) entry which is preliminary data.</text>
</comment>
<name>A0A3D9SP83_9ACTN</name>
<dbReference type="InterPro" id="IPR001387">
    <property type="entry name" value="Cro/C1-type_HTH"/>
</dbReference>
<dbReference type="PROSITE" id="PS50943">
    <property type="entry name" value="HTH_CROC1"/>
    <property type="match status" value="1"/>
</dbReference>
<dbReference type="GO" id="GO:0003677">
    <property type="term" value="F:DNA binding"/>
    <property type="evidence" value="ECO:0007669"/>
    <property type="project" value="InterPro"/>
</dbReference>
<dbReference type="SUPFAM" id="SSF47413">
    <property type="entry name" value="lambda repressor-like DNA-binding domains"/>
    <property type="match status" value="1"/>
</dbReference>
<dbReference type="InterPro" id="IPR010982">
    <property type="entry name" value="Lambda_DNA-bd_dom_sf"/>
</dbReference>
<dbReference type="InterPro" id="IPR043917">
    <property type="entry name" value="DUF5753"/>
</dbReference>
<dbReference type="AlphaFoldDB" id="A0A3D9SP83"/>
<dbReference type="Proteomes" id="UP000256661">
    <property type="component" value="Unassembled WGS sequence"/>
</dbReference>
<evidence type="ECO:0000259" key="1">
    <source>
        <dbReference type="PROSITE" id="PS50943"/>
    </source>
</evidence>
<reference evidence="2 3" key="1">
    <citation type="submission" date="2018-08" db="EMBL/GenBank/DDBJ databases">
        <title>Sequencing the genomes of 1000 actinobacteria strains.</title>
        <authorList>
            <person name="Klenk H.-P."/>
        </authorList>
    </citation>
    <scope>NUCLEOTIDE SEQUENCE [LARGE SCALE GENOMIC DNA]</scope>
    <source>
        <strain evidence="2 3">DSM 43927</strain>
    </source>
</reference>
<dbReference type="CDD" id="cd00093">
    <property type="entry name" value="HTH_XRE"/>
    <property type="match status" value="1"/>
</dbReference>
<dbReference type="Gene3D" id="1.10.260.40">
    <property type="entry name" value="lambda repressor-like DNA-binding domains"/>
    <property type="match status" value="1"/>
</dbReference>
<keyword evidence="3" id="KW-1185">Reference proteome</keyword>